<evidence type="ECO:0000313" key="12">
    <source>
        <dbReference type="Proteomes" id="UP000322876"/>
    </source>
</evidence>
<dbReference type="Pfam" id="PF04290">
    <property type="entry name" value="DctQ"/>
    <property type="match status" value="1"/>
</dbReference>
<dbReference type="OrthoDB" id="9795655at2"/>
<keyword evidence="4" id="KW-0997">Cell inner membrane</keyword>
<sequence length="195" mass="22664">MLQFLDTVSEKGLFIVKKICFYGIIIQGLLLFFMSFFICADVLMRKLFSYSIRGSIELSSYTLAVMSGWIFAYALLTKAHVRIDILYNKFSLKLRLILDVLSYLSLLIFFVPLTYYSYHFFYTSWEKKSVANTPLHTPLWIPQGLWIISLIFFVVVVFIMLLRILILIVKKDYLEAYNVGGASTLEEEIEKEKAA</sequence>
<dbReference type="EMBL" id="VFJB01000009">
    <property type="protein sequence ID" value="KAA0256990.1"/>
    <property type="molecule type" value="Genomic_DNA"/>
</dbReference>
<dbReference type="AlphaFoldDB" id="A0A5A8EZ77"/>
<feature type="transmembrane region" description="Helical" evidence="9">
    <location>
        <begin position="145"/>
        <end position="169"/>
    </location>
</feature>
<dbReference type="InterPro" id="IPR055348">
    <property type="entry name" value="DctQ"/>
</dbReference>
<evidence type="ECO:0000259" key="10">
    <source>
        <dbReference type="Pfam" id="PF04290"/>
    </source>
</evidence>
<evidence type="ECO:0000256" key="5">
    <source>
        <dbReference type="ARBA" id="ARBA00022692"/>
    </source>
</evidence>
<keyword evidence="3" id="KW-1003">Cell membrane</keyword>
<proteinExistence type="inferred from homology"/>
<evidence type="ECO:0000256" key="9">
    <source>
        <dbReference type="SAM" id="Phobius"/>
    </source>
</evidence>
<evidence type="ECO:0000313" key="11">
    <source>
        <dbReference type="EMBL" id="KAA0256990.1"/>
    </source>
</evidence>
<organism evidence="11 12">
    <name type="scientific">Deferribacter autotrophicus</name>
    <dbReference type="NCBI Taxonomy" id="500465"/>
    <lineage>
        <taxon>Bacteria</taxon>
        <taxon>Pseudomonadati</taxon>
        <taxon>Deferribacterota</taxon>
        <taxon>Deferribacteres</taxon>
        <taxon>Deferribacterales</taxon>
        <taxon>Deferribacteraceae</taxon>
        <taxon>Deferribacter</taxon>
    </lineage>
</organism>
<keyword evidence="5 9" id="KW-0812">Transmembrane</keyword>
<comment type="caution">
    <text evidence="11">The sequence shown here is derived from an EMBL/GenBank/DDBJ whole genome shotgun (WGS) entry which is preliminary data.</text>
</comment>
<keyword evidence="6 9" id="KW-1133">Transmembrane helix</keyword>
<evidence type="ECO:0000256" key="3">
    <source>
        <dbReference type="ARBA" id="ARBA00022475"/>
    </source>
</evidence>
<dbReference type="GO" id="GO:0005886">
    <property type="term" value="C:plasma membrane"/>
    <property type="evidence" value="ECO:0007669"/>
    <property type="project" value="UniProtKB-SubCell"/>
</dbReference>
<evidence type="ECO:0000256" key="4">
    <source>
        <dbReference type="ARBA" id="ARBA00022519"/>
    </source>
</evidence>
<feature type="transmembrane region" description="Helical" evidence="9">
    <location>
        <begin position="58"/>
        <end position="76"/>
    </location>
</feature>
<evidence type="ECO:0000256" key="6">
    <source>
        <dbReference type="ARBA" id="ARBA00022989"/>
    </source>
</evidence>
<dbReference type="Proteomes" id="UP000322876">
    <property type="component" value="Unassembled WGS sequence"/>
</dbReference>
<comment type="subcellular location">
    <subcellularLocation>
        <location evidence="1">Cell inner membrane</location>
        <topology evidence="1">Multi-pass membrane protein</topology>
    </subcellularLocation>
</comment>
<evidence type="ECO:0000256" key="7">
    <source>
        <dbReference type="ARBA" id="ARBA00023136"/>
    </source>
</evidence>
<evidence type="ECO:0000256" key="1">
    <source>
        <dbReference type="ARBA" id="ARBA00004429"/>
    </source>
</evidence>
<keyword evidence="2" id="KW-0813">Transport</keyword>
<feature type="domain" description="Tripartite ATP-independent periplasmic transporters DctQ component" evidence="10">
    <location>
        <begin position="35"/>
        <end position="164"/>
    </location>
</feature>
<name>A0A5A8EZ77_9BACT</name>
<keyword evidence="12" id="KW-1185">Reference proteome</keyword>
<gene>
    <name evidence="11" type="ORF">FHQ18_10475</name>
</gene>
<dbReference type="InterPro" id="IPR007387">
    <property type="entry name" value="TRAP_DctQ"/>
</dbReference>
<comment type="similarity">
    <text evidence="8">Belongs to the TRAP transporter small permease family.</text>
</comment>
<reference evidence="11 12" key="1">
    <citation type="submission" date="2019-06" db="EMBL/GenBank/DDBJ databases">
        <title>Genomic insights into carbon and energy metabolism of Deferribacter autotrophicus revealed new metabolic traits in the phylum Deferribacteres.</title>
        <authorList>
            <person name="Slobodkin A.I."/>
            <person name="Slobodkina G.B."/>
            <person name="Allioux M."/>
            <person name="Alain K."/>
            <person name="Jebbar M."/>
            <person name="Shadrin V."/>
            <person name="Kublanov I.V."/>
            <person name="Toshchakov S.V."/>
            <person name="Bonch-Osmolovskaya E.A."/>
        </authorList>
    </citation>
    <scope>NUCLEOTIDE SEQUENCE [LARGE SCALE GENOMIC DNA]</scope>
    <source>
        <strain evidence="11 12">SL50</strain>
    </source>
</reference>
<keyword evidence="7 9" id="KW-0472">Membrane</keyword>
<protein>
    <submittedName>
        <fullName evidence="11">TRAP transporter small permease</fullName>
    </submittedName>
</protein>
<accession>A0A5A8EZ77</accession>
<feature type="transmembrane region" description="Helical" evidence="9">
    <location>
        <begin position="19"/>
        <end position="38"/>
    </location>
</feature>
<dbReference type="PANTHER" id="PTHR35011">
    <property type="entry name" value="2,3-DIKETO-L-GULONATE TRAP TRANSPORTER SMALL PERMEASE PROTEIN YIAM"/>
    <property type="match status" value="1"/>
</dbReference>
<feature type="transmembrane region" description="Helical" evidence="9">
    <location>
        <begin position="96"/>
        <end position="118"/>
    </location>
</feature>
<evidence type="ECO:0000256" key="8">
    <source>
        <dbReference type="ARBA" id="ARBA00038436"/>
    </source>
</evidence>
<dbReference type="RefSeq" id="WP_149267134.1">
    <property type="nucleotide sequence ID" value="NZ_VFJB01000009.1"/>
</dbReference>
<evidence type="ECO:0000256" key="2">
    <source>
        <dbReference type="ARBA" id="ARBA00022448"/>
    </source>
</evidence>